<dbReference type="Pfam" id="PF09346">
    <property type="entry name" value="SMI1_KNR4"/>
    <property type="match status" value="1"/>
</dbReference>
<evidence type="ECO:0000313" key="2">
    <source>
        <dbReference type="EMBL" id="XBO43076.1"/>
    </source>
</evidence>
<evidence type="ECO:0000259" key="1">
    <source>
        <dbReference type="Pfam" id="PF09346"/>
    </source>
</evidence>
<gene>
    <name evidence="3" type="ORF">ABEG17_00285</name>
    <name evidence="2" type="ORF">ABEG17_16115</name>
</gene>
<dbReference type="EMBL" id="CP157483">
    <property type="protein sequence ID" value="XBO43076.1"/>
    <property type="molecule type" value="Genomic_DNA"/>
</dbReference>
<protein>
    <submittedName>
        <fullName evidence="2">SMI1/KNR4 family protein</fullName>
    </submittedName>
</protein>
<feature type="domain" description="Knr4/Smi1-like" evidence="1">
    <location>
        <begin position="50"/>
        <end position="145"/>
    </location>
</feature>
<accession>A0AAU7JS03</accession>
<name>A0AAU7JS03_9MICO</name>
<evidence type="ECO:0000313" key="3">
    <source>
        <dbReference type="EMBL" id="XBO43804.1"/>
    </source>
</evidence>
<dbReference type="RefSeq" id="WP_406830503.1">
    <property type="nucleotide sequence ID" value="NZ_CP157483.1"/>
</dbReference>
<reference evidence="2" key="1">
    <citation type="submission" date="2024-05" db="EMBL/GenBank/DDBJ databases">
        <authorList>
            <person name="Kim S."/>
            <person name="Heo J."/>
            <person name="Choi H."/>
            <person name="Choi Y."/>
            <person name="Kwon S.-W."/>
            <person name="Kim Y."/>
        </authorList>
    </citation>
    <scope>NUCLEOTIDE SEQUENCE</scope>
    <source>
        <strain evidence="2">KACC 23699</strain>
    </source>
</reference>
<dbReference type="EMBL" id="CP157483">
    <property type="protein sequence ID" value="XBO43804.1"/>
    <property type="molecule type" value="Genomic_DNA"/>
</dbReference>
<sequence>MPLPINQALEAIETGMHSLGRTFTAGLLRPGLPPEQTRTDLGERGLVPSDELVELYGWHDGTDALEGTTLDDMHLFPGFYFASLKEALTNYDAFRDDRRWNPDWLPVFANGGGDFLAVTCSEEPNTRGEVIHFRIEESEHPVEFASVSRLLNTVAAAYLERVYFIDEDGYLEMDDSVFSEVARRLNPDVAWWQD</sequence>
<proteinExistence type="predicted"/>
<dbReference type="InterPro" id="IPR018958">
    <property type="entry name" value="Knr4/Smi1-like_dom"/>
</dbReference>
<dbReference type="AlphaFoldDB" id="A0AAU7JS03"/>
<organism evidence="2">
    <name type="scientific">Pedococcus sp. KACC 23699</name>
    <dbReference type="NCBI Taxonomy" id="3149228"/>
    <lineage>
        <taxon>Bacteria</taxon>
        <taxon>Bacillati</taxon>
        <taxon>Actinomycetota</taxon>
        <taxon>Actinomycetes</taxon>
        <taxon>Micrococcales</taxon>
        <taxon>Intrasporangiaceae</taxon>
        <taxon>Pedococcus</taxon>
    </lineage>
</organism>